<evidence type="ECO:0000256" key="1">
    <source>
        <dbReference type="ARBA" id="ARBA00000312"/>
    </source>
</evidence>
<comment type="catalytic activity">
    <reaction evidence="3">
        <text>adenosylcob(III)inamide + GTP = adenosylcob(III)inamide phosphate + GDP + H(+)</text>
        <dbReference type="Rhea" id="RHEA:15765"/>
        <dbReference type="ChEBI" id="CHEBI:2480"/>
        <dbReference type="ChEBI" id="CHEBI:15378"/>
        <dbReference type="ChEBI" id="CHEBI:37565"/>
        <dbReference type="ChEBI" id="CHEBI:58189"/>
        <dbReference type="ChEBI" id="CHEBI:58502"/>
        <dbReference type="EC" id="2.7.1.156"/>
    </reaction>
</comment>
<evidence type="ECO:0000256" key="2">
    <source>
        <dbReference type="ARBA" id="ARBA00000711"/>
    </source>
</evidence>
<dbReference type="SUPFAM" id="SSF52540">
    <property type="entry name" value="P-loop containing nucleoside triphosphate hydrolases"/>
    <property type="match status" value="1"/>
</dbReference>
<evidence type="ECO:0000256" key="8">
    <source>
        <dbReference type="ARBA" id="ARBA00012016"/>
    </source>
</evidence>
<dbReference type="Gene3D" id="3.40.50.300">
    <property type="entry name" value="P-loop containing nucleotide triphosphate hydrolases"/>
    <property type="match status" value="1"/>
</dbReference>
<evidence type="ECO:0000313" key="18">
    <source>
        <dbReference type="EMBL" id="CAG9620228.1"/>
    </source>
</evidence>
<evidence type="ECO:0000256" key="14">
    <source>
        <dbReference type="ARBA" id="ARBA00022840"/>
    </source>
</evidence>
<name>A0ABM8YK94_9BACI</name>
<dbReference type="EC" id="2.7.7.62" evidence="9"/>
<protein>
    <recommendedName>
        <fullName evidence="16">Adenosylcobinamide kinase</fullName>
        <ecNumber evidence="8">2.7.1.156</ecNumber>
        <ecNumber evidence="9">2.7.7.62</ecNumber>
    </recommendedName>
    <alternativeName>
        <fullName evidence="17">Adenosylcobinamide-phosphate guanylyltransferase</fullName>
    </alternativeName>
</protein>
<evidence type="ECO:0000256" key="6">
    <source>
        <dbReference type="ARBA" id="ARBA00005159"/>
    </source>
</evidence>
<evidence type="ECO:0000256" key="12">
    <source>
        <dbReference type="ARBA" id="ARBA00022741"/>
    </source>
</evidence>
<organism evidence="18 19">
    <name type="scientific">Sutcliffiella rhizosphaerae</name>
    <dbReference type="NCBI Taxonomy" id="2880967"/>
    <lineage>
        <taxon>Bacteria</taxon>
        <taxon>Bacillati</taxon>
        <taxon>Bacillota</taxon>
        <taxon>Bacilli</taxon>
        <taxon>Bacillales</taxon>
        <taxon>Bacillaceae</taxon>
        <taxon>Sutcliffiella</taxon>
    </lineage>
</organism>
<comment type="pathway">
    <text evidence="5">Cofactor biosynthesis; adenosylcobalamin biosynthesis; adenosylcobalamin from cob(II)yrinate a,c-diamide: step 6/7.</text>
</comment>
<dbReference type="Proteomes" id="UP000789833">
    <property type="component" value="Unassembled WGS sequence"/>
</dbReference>
<comment type="catalytic activity">
    <reaction evidence="1">
        <text>adenosylcob(III)inamide + ATP = adenosylcob(III)inamide phosphate + ADP + H(+)</text>
        <dbReference type="Rhea" id="RHEA:15769"/>
        <dbReference type="ChEBI" id="CHEBI:2480"/>
        <dbReference type="ChEBI" id="CHEBI:15378"/>
        <dbReference type="ChEBI" id="CHEBI:30616"/>
        <dbReference type="ChEBI" id="CHEBI:58502"/>
        <dbReference type="ChEBI" id="CHEBI:456216"/>
        <dbReference type="EC" id="2.7.1.156"/>
    </reaction>
</comment>
<keyword evidence="13" id="KW-0418">Kinase</keyword>
<proteinExistence type="inferred from homology"/>
<dbReference type="EMBL" id="CAKJTJ010000004">
    <property type="protein sequence ID" value="CAG9620228.1"/>
    <property type="molecule type" value="Genomic_DNA"/>
</dbReference>
<comment type="catalytic activity">
    <reaction evidence="2">
        <text>adenosylcob(III)inamide phosphate + GTP + H(+) = adenosylcob(III)inamide-GDP + diphosphate</text>
        <dbReference type="Rhea" id="RHEA:22712"/>
        <dbReference type="ChEBI" id="CHEBI:15378"/>
        <dbReference type="ChEBI" id="CHEBI:33019"/>
        <dbReference type="ChEBI" id="CHEBI:37565"/>
        <dbReference type="ChEBI" id="CHEBI:58502"/>
        <dbReference type="ChEBI" id="CHEBI:60487"/>
        <dbReference type="EC" id="2.7.7.62"/>
    </reaction>
</comment>
<dbReference type="PANTHER" id="PTHR34848:SF1">
    <property type="entry name" value="BIFUNCTIONAL ADENOSYLCOBALAMIN BIOSYNTHESIS PROTEIN COBU"/>
    <property type="match status" value="1"/>
</dbReference>
<comment type="caution">
    <text evidence="18">The sequence shown here is derived from an EMBL/GenBank/DDBJ whole genome shotgun (WGS) entry which is preliminary data.</text>
</comment>
<dbReference type="Pfam" id="PF02283">
    <property type="entry name" value="CobU"/>
    <property type="match status" value="1"/>
</dbReference>
<gene>
    <name evidence="18" type="ORF">BACCIP111883_00996</name>
</gene>
<evidence type="ECO:0000256" key="5">
    <source>
        <dbReference type="ARBA" id="ARBA00004692"/>
    </source>
</evidence>
<evidence type="ECO:0000256" key="4">
    <source>
        <dbReference type="ARBA" id="ARBA00003889"/>
    </source>
</evidence>
<comment type="function">
    <text evidence="4">Catalyzes ATP-dependent phosphorylation of adenosylcobinamide and addition of GMP to adenosylcobinamide phosphate.</text>
</comment>
<reference evidence="18 19" key="1">
    <citation type="submission" date="2021-10" db="EMBL/GenBank/DDBJ databases">
        <authorList>
            <person name="Criscuolo A."/>
        </authorList>
    </citation>
    <scope>NUCLEOTIDE SEQUENCE [LARGE SCALE GENOMIC DNA]</scope>
    <source>
        <strain evidence="19">CIP 111883</strain>
    </source>
</reference>
<evidence type="ECO:0000256" key="17">
    <source>
        <dbReference type="ARBA" id="ARBA00030571"/>
    </source>
</evidence>
<evidence type="ECO:0000256" key="13">
    <source>
        <dbReference type="ARBA" id="ARBA00022777"/>
    </source>
</evidence>
<dbReference type="PANTHER" id="PTHR34848">
    <property type="match status" value="1"/>
</dbReference>
<evidence type="ECO:0000313" key="19">
    <source>
        <dbReference type="Proteomes" id="UP000789833"/>
    </source>
</evidence>
<evidence type="ECO:0000256" key="7">
    <source>
        <dbReference type="ARBA" id="ARBA00007490"/>
    </source>
</evidence>
<keyword evidence="19" id="KW-1185">Reference proteome</keyword>
<evidence type="ECO:0000256" key="9">
    <source>
        <dbReference type="ARBA" id="ARBA00012523"/>
    </source>
</evidence>
<keyword evidence="10" id="KW-0169">Cobalamin biosynthesis</keyword>
<evidence type="ECO:0000256" key="10">
    <source>
        <dbReference type="ARBA" id="ARBA00022573"/>
    </source>
</evidence>
<evidence type="ECO:0000256" key="3">
    <source>
        <dbReference type="ARBA" id="ARBA00001522"/>
    </source>
</evidence>
<evidence type="ECO:0000256" key="15">
    <source>
        <dbReference type="ARBA" id="ARBA00023134"/>
    </source>
</evidence>
<comment type="similarity">
    <text evidence="7">Belongs to the CobU/CobP family.</text>
</comment>
<dbReference type="InterPro" id="IPR003203">
    <property type="entry name" value="CobU/CobP"/>
</dbReference>
<dbReference type="InterPro" id="IPR027417">
    <property type="entry name" value="P-loop_NTPase"/>
</dbReference>
<sequence length="144" mass="16783">MQLYIGGAYSGKRNMVRKTYENEKLVWFSAYESQAVDGWKDSWEKGSNLVLEGWEIWLEEALKVENDDFIVRKKFLALLKELAQAEMEREGRVILIMLEVGRGIVPVEAHLRRLRDLSGWLTQDAASQCEEVHYIWHGIGEQVR</sequence>
<keyword evidence="14" id="KW-0067">ATP-binding</keyword>
<evidence type="ECO:0000256" key="16">
    <source>
        <dbReference type="ARBA" id="ARBA00029570"/>
    </source>
</evidence>
<keyword evidence="11" id="KW-0808">Transferase</keyword>
<evidence type="ECO:0000256" key="11">
    <source>
        <dbReference type="ARBA" id="ARBA00022679"/>
    </source>
</evidence>
<accession>A0ABM8YK94</accession>
<keyword evidence="15" id="KW-0342">GTP-binding</keyword>
<comment type="pathway">
    <text evidence="6">Cofactor biosynthesis; adenosylcobalamin biosynthesis; adenosylcobalamin from cob(II)yrinate a,c-diamide: step 5/7.</text>
</comment>
<dbReference type="EC" id="2.7.1.156" evidence="8"/>
<keyword evidence="12" id="KW-0547">Nucleotide-binding</keyword>